<dbReference type="EMBL" id="BTSY01000001">
    <property type="protein sequence ID" value="GMT09247.1"/>
    <property type="molecule type" value="Genomic_DNA"/>
</dbReference>
<evidence type="ECO:0008006" key="5">
    <source>
        <dbReference type="Google" id="ProtNLM"/>
    </source>
</evidence>
<dbReference type="Proteomes" id="UP001432322">
    <property type="component" value="Unassembled WGS sequence"/>
</dbReference>
<keyword evidence="4" id="KW-1185">Reference proteome</keyword>
<feature type="region of interest" description="Disordered" evidence="1">
    <location>
        <begin position="138"/>
        <end position="161"/>
    </location>
</feature>
<feature type="compositionally biased region" description="Polar residues" evidence="1">
    <location>
        <begin position="748"/>
        <end position="759"/>
    </location>
</feature>
<sequence>MARMPTRFPSLDAEHKGAAPPAYRTLTNTASSDSWSVGSHDNKRKSWTGLVDSNENLNKYRSQMVLSQSINQSLSPLQTYFGSACQLGQVSAAPLARATNSSMSNMSDIVTFAMPKGALPVMADPVFIPAGSAGGSYPPSESLAPIPHADSRPEVPAPPKRNRLQEWKGRCNSKWSLCFFCFLALAIVGAIIAIVVTQALNMPKVMQMMWQAPPAYRGGQVAANNIDMNAEATPNRIRYQMRGAMPFKGNFIAYYDFTSGKAVIVDESLKKNGNQFACFVLPIDTSNTPSYEAMLKAAARAKSRIGQPEGWDEEWTMVPSPIDGAQAAALFNPPIPECAGARWIQLQTASGDQRNQKCNECHDFCLPEFGIQGQDNEGYLNIVRRNCFYLFVPEWRSYAQGNSAEQNQRDFEAFYRNKAAQQNGVSGANGAGSKWIPLAGMQPPSQPYGPSSPGSIPAPGVQPQQGQMLPAQQGMQQVQQQNGHNMGMQPYGINQQTQQGQLQQLQQQPSSFQPYGVQPGQQQQQPSNGMGTANGGSPYVNGGVSGLPQQIANAGQSAINTIGNAVTDVGQGVSGLYSNLQNQSIAGVVSMPTGGTGSSIGVGGYGQRLLGYGSGGTSGVVASANGGVDWQGQQQSQQTTYPGGFVPDGLRSTSLEAGIPGVANPQYYQNGNGQQQQSSRMGDLTGYAPNVVSTQQGLQQIGPNGSTDPRQMSGVIGMSPSSGPTPPPSTGYVPDVMQQQPQQQLQQSIPTNQFYGRGR</sequence>
<feature type="compositionally biased region" description="Low complexity" evidence="1">
    <location>
        <begin position="666"/>
        <end position="679"/>
    </location>
</feature>
<feature type="region of interest" description="Disordered" evidence="1">
    <location>
        <begin position="697"/>
        <end position="759"/>
    </location>
</feature>
<evidence type="ECO:0000313" key="3">
    <source>
        <dbReference type="EMBL" id="GMT09247.1"/>
    </source>
</evidence>
<feature type="region of interest" description="Disordered" evidence="1">
    <location>
        <begin position="656"/>
        <end position="685"/>
    </location>
</feature>
<feature type="transmembrane region" description="Helical" evidence="2">
    <location>
        <begin position="177"/>
        <end position="200"/>
    </location>
</feature>
<feature type="region of interest" description="Disordered" evidence="1">
    <location>
        <begin position="435"/>
        <end position="542"/>
    </location>
</feature>
<dbReference type="AlphaFoldDB" id="A0AAV5UQ57"/>
<feature type="region of interest" description="Disordered" evidence="1">
    <location>
        <begin position="1"/>
        <end position="48"/>
    </location>
</feature>
<evidence type="ECO:0000313" key="4">
    <source>
        <dbReference type="Proteomes" id="UP001432322"/>
    </source>
</evidence>
<proteinExistence type="predicted"/>
<keyword evidence="2" id="KW-0812">Transmembrane</keyword>
<comment type="caution">
    <text evidence="3">The sequence shown here is derived from an EMBL/GenBank/DDBJ whole genome shotgun (WGS) entry which is preliminary data.</text>
</comment>
<protein>
    <recommendedName>
        <fullName evidence="5">Pqn-73</fullName>
    </recommendedName>
</protein>
<organism evidence="3 4">
    <name type="scientific">Pristionchus fissidentatus</name>
    <dbReference type="NCBI Taxonomy" id="1538716"/>
    <lineage>
        <taxon>Eukaryota</taxon>
        <taxon>Metazoa</taxon>
        <taxon>Ecdysozoa</taxon>
        <taxon>Nematoda</taxon>
        <taxon>Chromadorea</taxon>
        <taxon>Rhabditida</taxon>
        <taxon>Rhabditina</taxon>
        <taxon>Diplogasteromorpha</taxon>
        <taxon>Diplogasteroidea</taxon>
        <taxon>Neodiplogasteridae</taxon>
        <taxon>Pristionchus</taxon>
    </lineage>
</organism>
<feature type="compositionally biased region" description="Polar residues" evidence="1">
    <location>
        <begin position="25"/>
        <end position="39"/>
    </location>
</feature>
<name>A0AAV5UQ57_9BILA</name>
<gene>
    <name evidence="3" type="ORF">PFISCL1PPCAC_544</name>
</gene>
<keyword evidence="2" id="KW-1133">Transmembrane helix</keyword>
<feature type="compositionally biased region" description="Polar residues" evidence="1">
    <location>
        <begin position="697"/>
        <end position="710"/>
    </location>
</feature>
<keyword evidence="2" id="KW-0472">Membrane</keyword>
<accession>A0AAV5UQ57</accession>
<feature type="compositionally biased region" description="Low complexity" evidence="1">
    <location>
        <begin position="738"/>
        <end position="747"/>
    </location>
</feature>
<reference evidence="3" key="1">
    <citation type="submission" date="2023-10" db="EMBL/GenBank/DDBJ databases">
        <title>Genome assembly of Pristionchus species.</title>
        <authorList>
            <person name="Yoshida K."/>
            <person name="Sommer R.J."/>
        </authorList>
    </citation>
    <scope>NUCLEOTIDE SEQUENCE</scope>
    <source>
        <strain evidence="3">RS5133</strain>
    </source>
</reference>
<evidence type="ECO:0000256" key="2">
    <source>
        <dbReference type="SAM" id="Phobius"/>
    </source>
</evidence>
<feature type="compositionally biased region" description="Low complexity" evidence="1">
    <location>
        <begin position="440"/>
        <end position="526"/>
    </location>
</feature>
<evidence type="ECO:0000256" key="1">
    <source>
        <dbReference type="SAM" id="MobiDB-lite"/>
    </source>
</evidence>